<dbReference type="InterPro" id="IPR003313">
    <property type="entry name" value="AraC-bd"/>
</dbReference>
<comment type="caution">
    <text evidence="5">The sequence shown here is derived from an EMBL/GenBank/DDBJ whole genome shotgun (WGS) entry which is preliminary data.</text>
</comment>
<dbReference type="SMART" id="SM00342">
    <property type="entry name" value="HTH_ARAC"/>
    <property type="match status" value="1"/>
</dbReference>
<dbReference type="InterPro" id="IPR009057">
    <property type="entry name" value="Homeodomain-like_sf"/>
</dbReference>
<dbReference type="Proteomes" id="UP000621560">
    <property type="component" value="Unassembled WGS sequence"/>
</dbReference>
<protein>
    <submittedName>
        <fullName evidence="5">AraC family transcriptional regulator</fullName>
    </submittedName>
</protein>
<dbReference type="InterPro" id="IPR014710">
    <property type="entry name" value="RmlC-like_jellyroll"/>
</dbReference>
<dbReference type="Pfam" id="PF02311">
    <property type="entry name" value="AraC_binding"/>
    <property type="match status" value="1"/>
</dbReference>
<organism evidence="5 6">
    <name type="scientific">Paenibacillus sabuli</name>
    <dbReference type="NCBI Taxonomy" id="2772509"/>
    <lineage>
        <taxon>Bacteria</taxon>
        <taxon>Bacillati</taxon>
        <taxon>Bacillota</taxon>
        <taxon>Bacilli</taxon>
        <taxon>Bacillales</taxon>
        <taxon>Paenibacillaceae</taxon>
        <taxon>Paenibacillus</taxon>
    </lineage>
</organism>
<dbReference type="Gene3D" id="1.10.10.60">
    <property type="entry name" value="Homeodomain-like"/>
    <property type="match status" value="2"/>
</dbReference>
<dbReference type="PANTHER" id="PTHR43280:SF2">
    <property type="entry name" value="HTH-TYPE TRANSCRIPTIONAL REGULATOR EXSA"/>
    <property type="match status" value="1"/>
</dbReference>
<evidence type="ECO:0000256" key="1">
    <source>
        <dbReference type="ARBA" id="ARBA00023015"/>
    </source>
</evidence>
<dbReference type="GO" id="GO:0003700">
    <property type="term" value="F:DNA-binding transcription factor activity"/>
    <property type="evidence" value="ECO:0007669"/>
    <property type="project" value="InterPro"/>
</dbReference>
<evidence type="ECO:0000256" key="3">
    <source>
        <dbReference type="ARBA" id="ARBA00023163"/>
    </source>
</evidence>
<dbReference type="RefSeq" id="WP_190920457.1">
    <property type="nucleotide sequence ID" value="NZ_JACXIZ010000036.1"/>
</dbReference>
<dbReference type="AlphaFoldDB" id="A0A927GTQ4"/>
<proteinExistence type="predicted"/>
<dbReference type="SUPFAM" id="SSF46689">
    <property type="entry name" value="Homeodomain-like"/>
    <property type="match status" value="1"/>
</dbReference>
<evidence type="ECO:0000259" key="4">
    <source>
        <dbReference type="PROSITE" id="PS01124"/>
    </source>
</evidence>
<dbReference type="InterPro" id="IPR037923">
    <property type="entry name" value="HTH-like"/>
</dbReference>
<name>A0A927GTQ4_9BACL</name>
<reference evidence="5" key="1">
    <citation type="submission" date="2020-09" db="EMBL/GenBank/DDBJ databases">
        <title>A novel bacterium of genus Paenibacillus, isolated from South China Sea.</title>
        <authorList>
            <person name="Huang H."/>
            <person name="Mo K."/>
            <person name="Hu Y."/>
        </authorList>
    </citation>
    <scope>NUCLEOTIDE SEQUENCE</scope>
    <source>
        <strain evidence="5">IB182496</strain>
    </source>
</reference>
<gene>
    <name evidence="5" type="ORF">IDH44_19285</name>
</gene>
<dbReference type="PANTHER" id="PTHR43280">
    <property type="entry name" value="ARAC-FAMILY TRANSCRIPTIONAL REGULATOR"/>
    <property type="match status" value="1"/>
</dbReference>
<sequence length="299" mass="33573">MTYFPMYLTEYPNKDTALPLHLGLNNLPAGYPVHRHDFLEFSYVVEGEGSEIVNGEAHPMVPGTLTFLLPYQIHEIVTSAAGRLVLYNCRFGMDLLMKHVQDRDQWALQLLDEESGRPPFARLCGAEDERMRRLLGDMLHEYRGREPGREALLKARLTEVLVRFDRSRRAAGSASPAAASPGGGPAAAPSGAAWAIVQHIHTHYQDEELALAQLAQRFKLSVSRISELVKEATGRTFHDYLTDLRIRLACSLLASTELSVAEIAGEVGYSSYKTFSRVFRQRRDLIPTAYRTMIARRNS</sequence>
<accession>A0A927GTQ4</accession>
<dbReference type="GO" id="GO:0043565">
    <property type="term" value="F:sequence-specific DNA binding"/>
    <property type="evidence" value="ECO:0007669"/>
    <property type="project" value="InterPro"/>
</dbReference>
<keyword evidence="6" id="KW-1185">Reference proteome</keyword>
<evidence type="ECO:0000313" key="6">
    <source>
        <dbReference type="Proteomes" id="UP000621560"/>
    </source>
</evidence>
<keyword evidence="1" id="KW-0805">Transcription regulation</keyword>
<evidence type="ECO:0000313" key="5">
    <source>
        <dbReference type="EMBL" id="MBD2847350.1"/>
    </source>
</evidence>
<evidence type="ECO:0000256" key="2">
    <source>
        <dbReference type="ARBA" id="ARBA00023125"/>
    </source>
</evidence>
<keyword evidence="3" id="KW-0804">Transcription</keyword>
<dbReference type="EMBL" id="JACXIZ010000036">
    <property type="protein sequence ID" value="MBD2847350.1"/>
    <property type="molecule type" value="Genomic_DNA"/>
</dbReference>
<dbReference type="PROSITE" id="PS01124">
    <property type="entry name" value="HTH_ARAC_FAMILY_2"/>
    <property type="match status" value="1"/>
</dbReference>
<dbReference type="InterPro" id="IPR018060">
    <property type="entry name" value="HTH_AraC"/>
</dbReference>
<keyword evidence="2" id="KW-0238">DNA-binding</keyword>
<dbReference type="Gene3D" id="2.60.120.10">
    <property type="entry name" value="Jelly Rolls"/>
    <property type="match status" value="1"/>
</dbReference>
<dbReference type="Pfam" id="PF12833">
    <property type="entry name" value="HTH_18"/>
    <property type="match status" value="1"/>
</dbReference>
<dbReference type="SUPFAM" id="SSF51215">
    <property type="entry name" value="Regulatory protein AraC"/>
    <property type="match status" value="1"/>
</dbReference>
<feature type="domain" description="HTH araC/xylS-type" evidence="4">
    <location>
        <begin position="194"/>
        <end position="293"/>
    </location>
</feature>